<accession>A0AA86S7V3</accession>
<evidence type="ECO:0000313" key="2">
    <source>
        <dbReference type="Proteomes" id="UP001189624"/>
    </source>
</evidence>
<name>A0AA86S7V3_9FABA</name>
<evidence type="ECO:0000313" key="1">
    <source>
        <dbReference type="EMBL" id="CAJ1942259.1"/>
    </source>
</evidence>
<dbReference type="GO" id="GO:0048364">
    <property type="term" value="P:root development"/>
    <property type="evidence" value="ECO:0007669"/>
    <property type="project" value="InterPro"/>
</dbReference>
<sequence>MEECLLARLSGCIAGPTCEARLVSIGYEQAASDAEVAAHGKWQWCFLSRFNKTMPSTLITIEVIPIPNQASLCFVHHNKDRMEAISTLPSAHQPVRSISLPTRVHPSSQRVEELLNHLKPRHLPQSVSRTTGLEAETIQSDLVVLAELYNCMEELFQSPQTQQTLLHYQNGKLVEEALCGSVTLLDACGSARDLLFALKEQVQTLQSAMRRRRGDSSIENSICEYNSFRKKAKKDIAKQLGAMKRMENKVNCCSLMSQTQDQHLIFLAKVLREASTITISIFRSLLLFLSMPGVRTKGASMISKLKSTRLFASEKEQKNTNVVDLSAVCSLLERGKHSDAKVEVQSTLRVLETLNVSIDGLEGGLDCLFRRIVQNRVSFLNMLAH</sequence>
<dbReference type="Gramene" id="rna-AYBTSS11_LOCUS10745">
    <property type="protein sequence ID" value="CAJ1942259.1"/>
    <property type="gene ID" value="gene-AYBTSS11_LOCUS10745"/>
</dbReference>
<reference evidence="1" key="1">
    <citation type="submission" date="2023-10" db="EMBL/GenBank/DDBJ databases">
        <authorList>
            <person name="Domelevo Entfellner J.-B."/>
        </authorList>
    </citation>
    <scope>NUCLEOTIDE SEQUENCE</scope>
</reference>
<dbReference type="PANTHER" id="PTHR33070:SF75">
    <property type="entry name" value="SELECTION_UPKEEP OF INTRAEPITHELIAL T-CELLS PROTEIN"/>
    <property type="match status" value="1"/>
</dbReference>
<gene>
    <name evidence="1" type="ORF">AYBTSS11_LOCUS10745</name>
</gene>
<dbReference type="PANTHER" id="PTHR33070">
    <property type="entry name" value="OS06G0725500 PROTEIN"/>
    <property type="match status" value="1"/>
</dbReference>
<organism evidence="1 2">
    <name type="scientific">Sphenostylis stenocarpa</name>
    <dbReference type="NCBI Taxonomy" id="92480"/>
    <lineage>
        <taxon>Eukaryota</taxon>
        <taxon>Viridiplantae</taxon>
        <taxon>Streptophyta</taxon>
        <taxon>Embryophyta</taxon>
        <taxon>Tracheophyta</taxon>
        <taxon>Spermatophyta</taxon>
        <taxon>Magnoliopsida</taxon>
        <taxon>eudicotyledons</taxon>
        <taxon>Gunneridae</taxon>
        <taxon>Pentapetalae</taxon>
        <taxon>rosids</taxon>
        <taxon>fabids</taxon>
        <taxon>Fabales</taxon>
        <taxon>Fabaceae</taxon>
        <taxon>Papilionoideae</taxon>
        <taxon>50 kb inversion clade</taxon>
        <taxon>NPAAA clade</taxon>
        <taxon>indigoferoid/millettioid clade</taxon>
        <taxon>Phaseoleae</taxon>
        <taxon>Sphenostylis</taxon>
    </lineage>
</organism>
<dbReference type="GO" id="GO:0048367">
    <property type="term" value="P:shoot system development"/>
    <property type="evidence" value="ECO:0007669"/>
    <property type="project" value="InterPro"/>
</dbReference>
<dbReference type="Proteomes" id="UP001189624">
    <property type="component" value="Chromosome 3"/>
</dbReference>
<dbReference type="AlphaFoldDB" id="A0AA86S7V3"/>
<proteinExistence type="predicted"/>
<protein>
    <submittedName>
        <fullName evidence="1">Uncharacterized protein</fullName>
    </submittedName>
</protein>
<keyword evidence="2" id="KW-1185">Reference proteome</keyword>
<dbReference type="Pfam" id="PF03087">
    <property type="entry name" value="BPS1"/>
    <property type="match status" value="1"/>
</dbReference>
<dbReference type="InterPro" id="IPR004320">
    <property type="entry name" value="BPS1_pln"/>
</dbReference>
<dbReference type="EMBL" id="OY731400">
    <property type="protein sequence ID" value="CAJ1942259.1"/>
    <property type="molecule type" value="Genomic_DNA"/>
</dbReference>